<evidence type="ECO:0000256" key="3">
    <source>
        <dbReference type="PROSITE-ProRule" id="PRU00023"/>
    </source>
</evidence>
<feature type="repeat" description="ANK" evidence="3">
    <location>
        <begin position="339"/>
        <end position="371"/>
    </location>
</feature>
<reference evidence="5" key="2">
    <citation type="submission" date="2021-08" db="EMBL/GenBank/DDBJ databases">
        <authorList>
            <person name="Gostincar C."/>
            <person name="Sun X."/>
            <person name="Song Z."/>
            <person name="Gunde-Cimerman N."/>
        </authorList>
    </citation>
    <scope>NUCLEOTIDE SEQUENCE</scope>
    <source>
        <strain evidence="5">EXF-8016</strain>
    </source>
</reference>
<comment type="caution">
    <text evidence="5">The sequence shown here is derived from an EMBL/GenBank/DDBJ whole genome shotgun (WGS) entry which is preliminary data.</text>
</comment>
<name>A0A9P8GRI4_AURME</name>
<evidence type="ECO:0000313" key="5">
    <source>
        <dbReference type="EMBL" id="KAH0232281.1"/>
    </source>
</evidence>
<dbReference type="InterPro" id="IPR036770">
    <property type="entry name" value="Ankyrin_rpt-contain_sf"/>
</dbReference>
<dbReference type="InterPro" id="IPR000210">
    <property type="entry name" value="BTB/POZ_dom"/>
</dbReference>
<dbReference type="Pfam" id="PF12796">
    <property type="entry name" value="Ank_2"/>
    <property type="match status" value="2"/>
</dbReference>
<dbReference type="SUPFAM" id="SSF48403">
    <property type="entry name" value="Ankyrin repeat"/>
    <property type="match status" value="1"/>
</dbReference>
<protein>
    <submittedName>
        <fullName evidence="5">Proteasome regulatory particle subunit</fullName>
    </submittedName>
</protein>
<dbReference type="Proteomes" id="UP000767238">
    <property type="component" value="Unassembled WGS sequence"/>
</dbReference>
<dbReference type="CDD" id="cd18186">
    <property type="entry name" value="BTB_POZ_ZBTB_KLHL-like"/>
    <property type="match status" value="1"/>
</dbReference>
<evidence type="ECO:0000256" key="2">
    <source>
        <dbReference type="ARBA" id="ARBA00023043"/>
    </source>
</evidence>
<dbReference type="PANTHER" id="PTHR24173:SF74">
    <property type="entry name" value="ANKYRIN REPEAT DOMAIN-CONTAINING PROTEIN 16"/>
    <property type="match status" value="1"/>
</dbReference>
<dbReference type="SMART" id="SM00248">
    <property type="entry name" value="ANK"/>
    <property type="match status" value="6"/>
</dbReference>
<dbReference type="InterPro" id="IPR011333">
    <property type="entry name" value="SKP1/BTB/POZ_sf"/>
</dbReference>
<dbReference type="InterPro" id="IPR002110">
    <property type="entry name" value="Ankyrin_rpt"/>
</dbReference>
<dbReference type="PROSITE" id="PS50297">
    <property type="entry name" value="ANK_REP_REGION"/>
    <property type="match status" value="3"/>
</dbReference>
<dbReference type="EMBL" id="JAHFYH010000005">
    <property type="protein sequence ID" value="KAH0232281.1"/>
    <property type="molecule type" value="Genomic_DNA"/>
</dbReference>
<evidence type="ECO:0000259" key="4">
    <source>
        <dbReference type="PROSITE" id="PS50097"/>
    </source>
</evidence>
<evidence type="ECO:0000313" key="6">
    <source>
        <dbReference type="Proteomes" id="UP000767238"/>
    </source>
</evidence>
<dbReference type="SUPFAM" id="SSF54695">
    <property type="entry name" value="POZ domain"/>
    <property type="match status" value="1"/>
</dbReference>
<dbReference type="Gene3D" id="3.30.710.10">
    <property type="entry name" value="Potassium Channel Kv1.1, Chain A"/>
    <property type="match status" value="1"/>
</dbReference>
<dbReference type="GO" id="GO:0000502">
    <property type="term" value="C:proteasome complex"/>
    <property type="evidence" value="ECO:0007669"/>
    <property type="project" value="UniProtKB-KW"/>
</dbReference>
<dbReference type="OrthoDB" id="539213at2759"/>
<keyword evidence="5" id="KW-0647">Proteasome</keyword>
<keyword evidence="1" id="KW-0677">Repeat</keyword>
<dbReference type="PROSITE" id="PS50097">
    <property type="entry name" value="BTB"/>
    <property type="match status" value="1"/>
</dbReference>
<sequence length="433" mass="47293">MSGAYPHFQDYYDNESRSDVVLCFANKKIHAHKLILAGASELFHTAFKSNFQVASQAEFEIKGYPPEVVHAMLRHMYGFPYNQQFMASSPSAEQLPDFWVGVLLIANEYRVQSLTAAATDTILAYLGKGICPTAESIKTLPQQYKENFARTVLKVSELYHNNNLADTSCLDGMIGVLCQHGVWIYEEHMQIGKTLEALEPTNKFAIHAACRDGQINLAESLLNANPKLAKLRDDDDRLPIHWAASYNRLPIVEILSDRKDFDPDVQDGAGWTPLMIASSLKDSSASETLTTLLLAKNADPTLTTNTGATALHFAASKTNLDTAKKLLEHKASARVKDKRGQLPLHRAAAVGNVPMVKLMLSNRSPVNATDADGCTALHHAIAEGHGDTAVVLLKAGAETDKKDSTGALALDLAPDAKVRDYIVRAAEEEGITL</sequence>
<dbReference type="AlphaFoldDB" id="A0A9P8GRI4"/>
<dbReference type="PROSITE" id="PS50088">
    <property type="entry name" value="ANK_REPEAT"/>
    <property type="match status" value="3"/>
</dbReference>
<feature type="non-terminal residue" evidence="5">
    <location>
        <position position="1"/>
    </location>
</feature>
<dbReference type="PANTHER" id="PTHR24173">
    <property type="entry name" value="ANKYRIN REPEAT CONTAINING"/>
    <property type="match status" value="1"/>
</dbReference>
<gene>
    <name evidence="5" type="ORF">KCV03_g1185</name>
</gene>
<dbReference type="SMART" id="SM00225">
    <property type="entry name" value="BTB"/>
    <property type="match status" value="1"/>
</dbReference>
<accession>A0A9P8GRI4</accession>
<evidence type="ECO:0000256" key="1">
    <source>
        <dbReference type="ARBA" id="ARBA00022737"/>
    </source>
</evidence>
<feature type="domain" description="BTB" evidence="4">
    <location>
        <begin position="18"/>
        <end position="77"/>
    </location>
</feature>
<feature type="repeat" description="ANK" evidence="3">
    <location>
        <begin position="372"/>
        <end position="404"/>
    </location>
</feature>
<dbReference type="Gene3D" id="1.25.40.20">
    <property type="entry name" value="Ankyrin repeat-containing domain"/>
    <property type="match status" value="2"/>
</dbReference>
<reference evidence="5" key="1">
    <citation type="journal article" date="2021" name="J Fungi (Basel)">
        <title>Virulence traits and population genomics of the black yeast Aureobasidium melanogenum.</title>
        <authorList>
            <person name="Cernosa A."/>
            <person name="Sun X."/>
            <person name="Gostincar C."/>
            <person name="Fang C."/>
            <person name="Gunde-Cimerman N."/>
            <person name="Song Z."/>
        </authorList>
    </citation>
    <scope>NUCLEOTIDE SEQUENCE</scope>
    <source>
        <strain evidence="5">EXF-8016</strain>
    </source>
</reference>
<keyword evidence="2 3" id="KW-0040">ANK repeat</keyword>
<dbReference type="Pfam" id="PF00651">
    <property type="entry name" value="BTB"/>
    <property type="match status" value="1"/>
</dbReference>
<feature type="repeat" description="ANK" evidence="3">
    <location>
        <begin position="306"/>
        <end position="338"/>
    </location>
</feature>
<organism evidence="5 6">
    <name type="scientific">Aureobasidium melanogenum</name>
    <name type="common">Aureobasidium pullulans var. melanogenum</name>
    <dbReference type="NCBI Taxonomy" id="46634"/>
    <lineage>
        <taxon>Eukaryota</taxon>
        <taxon>Fungi</taxon>
        <taxon>Dikarya</taxon>
        <taxon>Ascomycota</taxon>
        <taxon>Pezizomycotina</taxon>
        <taxon>Dothideomycetes</taxon>
        <taxon>Dothideomycetidae</taxon>
        <taxon>Dothideales</taxon>
        <taxon>Saccotheciaceae</taxon>
        <taxon>Aureobasidium</taxon>
    </lineage>
</organism>
<proteinExistence type="predicted"/>